<evidence type="ECO:0000313" key="2">
    <source>
        <dbReference type="EMBL" id="MFC4311727.1"/>
    </source>
</evidence>
<feature type="chain" id="PRO_5045613367" evidence="1">
    <location>
        <begin position="24"/>
        <end position="117"/>
    </location>
</feature>
<proteinExistence type="predicted"/>
<protein>
    <submittedName>
        <fullName evidence="2">DUF6152 family protein</fullName>
    </submittedName>
</protein>
<organism evidence="2 3">
    <name type="scientific">Steroidobacter flavus</name>
    <dbReference type="NCBI Taxonomy" id="1842136"/>
    <lineage>
        <taxon>Bacteria</taxon>
        <taxon>Pseudomonadati</taxon>
        <taxon>Pseudomonadota</taxon>
        <taxon>Gammaproteobacteria</taxon>
        <taxon>Steroidobacterales</taxon>
        <taxon>Steroidobacteraceae</taxon>
        <taxon>Steroidobacter</taxon>
    </lineage>
</organism>
<gene>
    <name evidence="2" type="ORF">ACFPN2_21760</name>
</gene>
<keyword evidence="3" id="KW-1185">Reference proteome</keyword>
<keyword evidence="1" id="KW-0732">Signal</keyword>
<dbReference type="Pfam" id="PF19649">
    <property type="entry name" value="DUF6152"/>
    <property type="match status" value="1"/>
</dbReference>
<dbReference type="Proteomes" id="UP001595904">
    <property type="component" value="Unassembled WGS sequence"/>
</dbReference>
<feature type="signal peptide" evidence="1">
    <location>
        <begin position="1"/>
        <end position="23"/>
    </location>
</feature>
<name>A0ABV8SXI7_9GAMM</name>
<evidence type="ECO:0000313" key="3">
    <source>
        <dbReference type="Proteomes" id="UP001595904"/>
    </source>
</evidence>
<evidence type="ECO:0000256" key="1">
    <source>
        <dbReference type="SAM" id="SignalP"/>
    </source>
</evidence>
<accession>A0ABV8SXI7</accession>
<dbReference type="RefSeq" id="WP_380600522.1">
    <property type="nucleotide sequence ID" value="NZ_JBHSDU010000010.1"/>
</dbReference>
<reference evidence="3" key="1">
    <citation type="journal article" date="2019" name="Int. J. Syst. Evol. Microbiol.">
        <title>The Global Catalogue of Microorganisms (GCM) 10K type strain sequencing project: providing services to taxonomists for standard genome sequencing and annotation.</title>
        <authorList>
            <consortium name="The Broad Institute Genomics Platform"/>
            <consortium name="The Broad Institute Genome Sequencing Center for Infectious Disease"/>
            <person name="Wu L."/>
            <person name="Ma J."/>
        </authorList>
    </citation>
    <scope>NUCLEOTIDE SEQUENCE [LARGE SCALE GENOMIC DNA]</scope>
    <source>
        <strain evidence="3">CGMCC 1.10759</strain>
    </source>
</reference>
<dbReference type="InterPro" id="IPR046150">
    <property type="entry name" value="DUF6152"/>
</dbReference>
<comment type="caution">
    <text evidence="2">The sequence shown here is derived from an EMBL/GenBank/DDBJ whole genome shotgun (WGS) entry which is preliminary data.</text>
</comment>
<dbReference type="EMBL" id="JBHSDU010000010">
    <property type="protein sequence ID" value="MFC4311727.1"/>
    <property type="molecule type" value="Genomic_DNA"/>
</dbReference>
<sequence length="117" mass="12798">MNRTRGLFWAAACTVAFAGTALAHHGWTGYTEELQKLSGTIEQSSYANPHGSLQLKTADKTWEVVLAPPSRMTNRGLTEAMLKVGTTATVEGYRSKSDEKELRAERISVAGKTVELR</sequence>